<dbReference type="EMBL" id="HBIW01012903">
    <property type="protein sequence ID" value="CAE0695637.1"/>
    <property type="molecule type" value="Transcribed_RNA"/>
</dbReference>
<evidence type="ECO:0000313" key="3">
    <source>
        <dbReference type="EMBL" id="CAH0370715.1"/>
    </source>
</evidence>
<name>A0A7S3ZW20_9STRA</name>
<evidence type="ECO:0000313" key="4">
    <source>
        <dbReference type="Proteomes" id="UP000789595"/>
    </source>
</evidence>
<feature type="signal peptide" evidence="1">
    <location>
        <begin position="1"/>
        <end position="15"/>
    </location>
</feature>
<keyword evidence="1" id="KW-0732">Signal</keyword>
<dbReference type="Proteomes" id="UP000789595">
    <property type="component" value="Unassembled WGS sequence"/>
</dbReference>
<proteinExistence type="predicted"/>
<keyword evidence="4" id="KW-1185">Reference proteome</keyword>
<feature type="chain" id="PRO_5035593924" evidence="1">
    <location>
        <begin position="16"/>
        <end position="353"/>
    </location>
</feature>
<accession>A0A7S3ZW20</accession>
<evidence type="ECO:0000256" key="1">
    <source>
        <dbReference type="SAM" id="SignalP"/>
    </source>
</evidence>
<sequence>MKVPTLLLTATAASALDYLSSLKTQSVRAPPAPPASVPATRAELVAQWRAACDAEVTSYADFGLRVAPAKAPPLEAVVAAPAKAVSTPTLPKLKLPDTPTLPKVDVQLPKEGKEVALAAFALATGAAASALKAAAAGPRERERAASYSGSGDKLEALVAGSAVAACAAAVCGCGGALSLLFGGVVLAHGLLDAAADGAVLARWAGRRAITAGGDMFASAKAGGWEFDAGMPRKAWAWVRAAWDEAGDAMKDALERGRQGARETPARAAAAAAEAAQAAALAADADLYSALEIKEKKQRELEVLVDYVEDRVRVAGPARAAVVLNARKVASTVNQDATGRMLGSGIDEPKRLSR</sequence>
<reference evidence="2" key="1">
    <citation type="submission" date="2021-01" db="EMBL/GenBank/DDBJ databases">
        <authorList>
            <person name="Corre E."/>
            <person name="Pelletier E."/>
            <person name="Niang G."/>
            <person name="Scheremetjew M."/>
            <person name="Finn R."/>
            <person name="Kale V."/>
            <person name="Holt S."/>
            <person name="Cochrane G."/>
            <person name="Meng A."/>
            <person name="Brown T."/>
            <person name="Cohen L."/>
        </authorList>
    </citation>
    <scope>NUCLEOTIDE SEQUENCE</scope>
    <source>
        <strain evidence="2">CCMP1756</strain>
    </source>
</reference>
<organism evidence="2">
    <name type="scientific">Pelagomonas calceolata</name>
    <dbReference type="NCBI Taxonomy" id="35677"/>
    <lineage>
        <taxon>Eukaryota</taxon>
        <taxon>Sar</taxon>
        <taxon>Stramenopiles</taxon>
        <taxon>Ochrophyta</taxon>
        <taxon>Pelagophyceae</taxon>
        <taxon>Pelagomonadales</taxon>
        <taxon>Pelagomonadaceae</taxon>
        <taxon>Pelagomonas</taxon>
    </lineage>
</organism>
<reference evidence="3" key="2">
    <citation type="submission" date="2021-11" db="EMBL/GenBank/DDBJ databases">
        <authorList>
            <consortium name="Genoscope - CEA"/>
            <person name="William W."/>
        </authorList>
    </citation>
    <scope>NUCLEOTIDE SEQUENCE</scope>
</reference>
<dbReference type="EMBL" id="CAKKNE010000003">
    <property type="protein sequence ID" value="CAH0370715.1"/>
    <property type="molecule type" value="Genomic_DNA"/>
</dbReference>
<evidence type="ECO:0000313" key="2">
    <source>
        <dbReference type="EMBL" id="CAE0695637.1"/>
    </source>
</evidence>
<dbReference type="AlphaFoldDB" id="A0A7S3ZW20"/>
<protein>
    <submittedName>
        <fullName evidence="2">Uncharacterized protein</fullName>
    </submittedName>
</protein>
<gene>
    <name evidence="2" type="ORF">PCAL00307_LOCUS11073</name>
    <name evidence="3" type="ORF">PECAL_3P06150</name>
</gene>